<dbReference type="EC" id="1.8.1.7" evidence="9"/>
<dbReference type="AlphaFoldDB" id="A0A150NL77"/>
<keyword evidence="6" id="KW-1015">Disulfide bond</keyword>
<comment type="similarity">
    <text evidence="2">Belongs to the class-I pyridine nucleotide-disulfide oxidoreductase family.</text>
</comment>
<evidence type="ECO:0000256" key="1">
    <source>
        <dbReference type="ARBA" id="ARBA00001974"/>
    </source>
</evidence>
<dbReference type="GO" id="GO:0004362">
    <property type="term" value="F:glutathione-disulfide reductase (NADPH) activity"/>
    <property type="evidence" value="ECO:0007669"/>
    <property type="project" value="UniProtKB-EC"/>
</dbReference>
<gene>
    <name evidence="9" type="ORF">SMIM3I_00924</name>
</gene>
<reference evidence="9 10" key="1">
    <citation type="submission" date="2016-01" db="EMBL/GenBank/DDBJ databases">
        <title>Highly variable Streptococcus oralis 1 are common among viridans streptococci isolated from primates.</title>
        <authorList>
            <person name="Denapaite D."/>
            <person name="Rieger M."/>
            <person name="Koendgen S."/>
            <person name="Brueckner R."/>
            <person name="Ochigava I."/>
            <person name="Kappeler P."/>
            <person name="Maetz-Rensing K."/>
            <person name="Leendertz F."/>
        </authorList>
    </citation>
    <scope>NUCLEOTIDE SEQUENCE [LARGE SCALE GENOMIC DNA]</scope>
    <source>
        <strain evidence="9 10">M3-1</strain>
    </source>
</reference>
<dbReference type="PRINTS" id="PR00411">
    <property type="entry name" value="PNDRDTASEI"/>
</dbReference>
<evidence type="ECO:0000256" key="5">
    <source>
        <dbReference type="ARBA" id="ARBA00023002"/>
    </source>
</evidence>
<evidence type="ECO:0000259" key="8">
    <source>
        <dbReference type="Pfam" id="PF07992"/>
    </source>
</evidence>
<accession>A0A150NL77</accession>
<keyword evidence="5 9" id="KW-0560">Oxidoreductase</keyword>
<dbReference type="GO" id="GO:0050660">
    <property type="term" value="F:flavin adenine dinucleotide binding"/>
    <property type="evidence" value="ECO:0007669"/>
    <property type="project" value="InterPro"/>
</dbReference>
<dbReference type="GO" id="GO:0045454">
    <property type="term" value="P:cell redox homeostasis"/>
    <property type="evidence" value="ECO:0007669"/>
    <property type="project" value="InterPro"/>
</dbReference>
<dbReference type="PANTHER" id="PTHR42737">
    <property type="entry name" value="GLUTATHIONE REDUCTASE"/>
    <property type="match status" value="1"/>
</dbReference>
<organism evidence="9 10">
    <name type="scientific">Streptococcus mitis</name>
    <dbReference type="NCBI Taxonomy" id="28037"/>
    <lineage>
        <taxon>Bacteria</taxon>
        <taxon>Bacillati</taxon>
        <taxon>Bacillota</taxon>
        <taxon>Bacilli</taxon>
        <taxon>Lactobacillales</taxon>
        <taxon>Streptococcaceae</taxon>
        <taxon>Streptococcus</taxon>
        <taxon>Streptococcus mitis group</taxon>
    </lineage>
</organism>
<dbReference type="GO" id="GO:0034599">
    <property type="term" value="P:cellular response to oxidative stress"/>
    <property type="evidence" value="ECO:0007669"/>
    <property type="project" value="TreeGrafter"/>
</dbReference>
<dbReference type="SUPFAM" id="SSF51905">
    <property type="entry name" value="FAD/NAD(P)-binding domain"/>
    <property type="match status" value="1"/>
</dbReference>
<keyword evidence="3" id="KW-0285">Flavoprotein</keyword>
<dbReference type="GO" id="GO:0006749">
    <property type="term" value="P:glutathione metabolic process"/>
    <property type="evidence" value="ECO:0007669"/>
    <property type="project" value="TreeGrafter"/>
</dbReference>
<evidence type="ECO:0000256" key="6">
    <source>
        <dbReference type="ARBA" id="ARBA00023157"/>
    </source>
</evidence>
<dbReference type="PANTHER" id="PTHR42737:SF2">
    <property type="entry name" value="GLUTATHIONE REDUCTASE"/>
    <property type="match status" value="1"/>
</dbReference>
<sequence>MREYDIIAIGGGSGGIATMNRAGEHGAKAAVIEEKKLGGTCVNVGCVPKKNHVVRSANR</sequence>
<name>A0A150NL77_STRMT</name>
<dbReference type="Proteomes" id="UP000075442">
    <property type="component" value="Unassembled WGS sequence"/>
</dbReference>
<protein>
    <submittedName>
        <fullName evidence="9">Glutathione reductase</fullName>
        <ecNumber evidence="9">1.8.1.7</ecNumber>
    </submittedName>
</protein>
<dbReference type="PATRIC" id="fig|28037.235.peg.1584"/>
<dbReference type="GO" id="GO:0005829">
    <property type="term" value="C:cytosol"/>
    <property type="evidence" value="ECO:0007669"/>
    <property type="project" value="TreeGrafter"/>
</dbReference>
<evidence type="ECO:0000256" key="4">
    <source>
        <dbReference type="ARBA" id="ARBA00022827"/>
    </source>
</evidence>
<dbReference type="EMBL" id="LROU01000120">
    <property type="protein sequence ID" value="KYF34202.1"/>
    <property type="molecule type" value="Genomic_DNA"/>
</dbReference>
<evidence type="ECO:0000256" key="3">
    <source>
        <dbReference type="ARBA" id="ARBA00022630"/>
    </source>
</evidence>
<dbReference type="InterPro" id="IPR023753">
    <property type="entry name" value="FAD/NAD-binding_dom"/>
</dbReference>
<feature type="domain" description="FAD/NAD(P)-binding" evidence="8">
    <location>
        <begin position="4"/>
        <end position="50"/>
    </location>
</feature>
<comment type="caution">
    <text evidence="9">The sequence shown here is derived from an EMBL/GenBank/DDBJ whole genome shotgun (WGS) entry which is preliminary data.</text>
</comment>
<keyword evidence="4" id="KW-0274">FAD</keyword>
<comment type="cofactor">
    <cofactor evidence="1">
        <name>FAD</name>
        <dbReference type="ChEBI" id="CHEBI:57692"/>
    </cofactor>
</comment>
<evidence type="ECO:0000256" key="2">
    <source>
        <dbReference type="ARBA" id="ARBA00007532"/>
    </source>
</evidence>
<proteinExistence type="inferred from homology"/>
<dbReference type="InterPro" id="IPR012999">
    <property type="entry name" value="Pyr_OxRdtase_I_AS"/>
</dbReference>
<dbReference type="PROSITE" id="PS00076">
    <property type="entry name" value="PYRIDINE_REDOX_1"/>
    <property type="match status" value="1"/>
</dbReference>
<dbReference type="InterPro" id="IPR046952">
    <property type="entry name" value="GSHR/TRXR-like"/>
</dbReference>
<dbReference type="InterPro" id="IPR036188">
    <property type="entry name" value="FAD/NAD-bd_sf"/>
</dbReference>
<dbReference type="Pfam" id="PF07992">
    <property type="entry name" value="Pyr_redox_2"/>
    <property type="match status" value="1"/>
</dbReference>
<dbReference type="Gene3D" id="3.50.50.60">
    <property type="entry name" value="FAD/NAD(P)-binding domain"/>
    <property type="match status" value="1"/>
</dbReference>
<keyword evidence="7" id="KW-0676">Redox-active center</keyword>
<evidence type="ECO:0000313" key="10">
    <source>
        <dbReference type="Proteomes" id="UP000075442"/>
    </source>
</evidence>
<evidence type="ECO:0000256" key="7">
    <source>
        <dbReference type="ARBA" id="ARBA00023284"/>
    </source>
</evidence>
<evidence type="ECO:0000313" key="9">
    <source>
        <dbReference type="EMBL" id="KYF34202.1"/>
    </source>
</evidence>